<protein>
    <recommendedName>
        <fullName evidence="5">NADH-ubiquinone oxidoreductase 21 kDa subunit</fullName>
    </recommendedName>
</protein>
<dbReference type="Pfam" id="PF12853">
    <property type="entry name" value="NADH_u_ox_C"/>
    <property type="match status" value="1"/>
</dbReference>
<dbReference type="Pfam" id="PF10785">
    <property type="entry name" value="NADH-u_ox-rdase"/>
    <property type="match status" value="1"/>
</dbReference>
<gene>
    <name evidence="3" type="ORF">CTRG_05898</name>
</gene>
<dbReference type="InterPro" id="IPR019721">
    <property type="entry name" value="NADH-UbQ_OxRdtase_su21_N"/>
</dbReference>
<dbReference type="VEuPathDB" id="FungiDB:CTRG_05898"/>
<feature type="domain" description="NADH-ubiquinone oxidoreductase 21kDa subunit C-terminal fungi" evidence="2">
    <location>
        <begin position="149"/>
        <end position="235"/>
    </location>
</feature>
<dbReference type="InterPro" id="IPR053229">
    <property type="entry name" value="NADH-Q_oxidrdct_subunit"/>
</dbReference>
<reference evidence="3 4" key="1">
    <citation type="journal article" date="2009" name="Nature">
        <title>Evolution of pathogenicity and sexual reproduction in eight Candida genomes.</title>
        <authorList>
            <person name="Butler G."/>
            <person name="Rasmussen M.D."/>
            <person name="Lin M.F."/>
            <person name="Santos M.A."/>
            <person name="Sakthikumar S."/>
            <person name="Munro C.A."/>
            <person name="Rheinbay E."/>
            <person name="Grabherr M."/>
            <person name="Forche A."/>
            <person name="Reedy J.L."/>
            <person name="Agrafioti I."/>
            <person name="Arnaud M.B."/>
            <person name="Bates S."/>
            <person name="Brown A.J."/>
            <person name="Brunke S."/>
            <person name="Costanzo M.C."/>
            <person name="Fitzpatrick D.A."/>
            <person name="de Groot P.W."/>
            <person name="Harris D."/>
            <person name="Hoyer L.L."/>
            <person name="Hube B."/>
            <person name="Klis F.M."/>
            <person name="Kodira C."/>
            <person name="Lennard N."/>
            <person name="Logue M.E."/>
            <person name="Martin R."/>
            <person name="Neiman A.M."/>
            <person name="Nikolaou E."/>
            <person name="Quail M.A."/>
            <person name="Quinn J."/>
            <person name="Santos M.C."/>
            <person name="Schmitzberger F.F."/>
            <person name="Sherlock G."/>
            <person name="Shah P."/>
            <person name="Silverstein K.A."/>
            <person name="Skrzypek M.S."/>
            <person name="Soll D."/>
            <person name="Staggs R."/>
            <person name="Stansfield I."/>
            <person name="Stumpf M.P."/>
            <person name="Sudbery P.E."/>
            <person name="Srikantha T."/>
            <person name="Zeng Q."/>
            <person name="Berman J."/>
            <person name="Berriman M."/>
            <person name="Heitman J."/>
            <person name="Gow N.A."/>
            <person name="Lorenz M.C."/>
            <person name="Birren B.W."/>
            <person name="Kellis M."/>
            <person name="Cuomo C.A."/>
        </authorList>
    </citation>
    <scope>NUCLEOTIDE SEQUENCE [LARGE SCALE GENOMIC DNA]</scope>
    <source>
        <strain evidence="4">ATCC MYA-3404 / T1</strain>
    </source>
</reference>
<dbReference type="KEGG" id="ctp:CTRG_05898"/>
<dbReference type="InterPro" id="IPR024549">
    <property type="entry name" value="NADH-UbQ_OxRdtase_su21_C_fun"/>
</dbReference>
<evidence type="ECO:0008006" key="5">
    <source>
        <dbReference type="Google" id="ProtNLM"/>
    </source>
</evidence>
<proteinExistence type="predicted"/>
<dbReference type="RefSeq" id="XP_002546420.1">
    <property type="nucleotide sequence ID" value="XM_002546374.1"/>
</dbReference>
<dbReference type="PANTHER" id="PTHR34062">
    <property type="entry name" value="OXIDOREDUCTASE 21 KDA SUBUNIT, PUTATIVE (AFU_ORTHOLOGUE AFUA_4G04750)-RELATED"/>
    <property type="match status" value="1"/>
</dbReference>
<keyword evidence="4" id="KW-1185">Reference proteome</keyword>
<evidence type="ECO:0000259" key="2">
    <source>
        <dbReference type="Pfam" id="PF12853"/>
    </source>
</evidence>
<sequence length="241" mass="28493">MLSKKNYEKLLSIYRITWNRQYFNNKGPYFFKKNMSYSASNQPVRAPPVHSEYELIDGDPYFTRVISYFRPSDYVNWGLITASFPIGMKIWEKLEPSTGKGMKPSIVTGTTVRAATLLGFVGGFCLNYVRSSQRFLGWRENEREVKKDRYEIKKKLSLGQLPYNENLSKLDDRSKDISNRNSQYSHLLMFVIPWFNTSYHPYHQVDLKKYYVDREGEADWGFKLQPLDEIYAKYGLQYKQQ</sequence>
<name>C5MIK5_CANTT</name>
<accession>C5MIK5</accession>
<evidence type="ECO:0000313" key="4">
    <source>
        <dbReference type="Proteomes" id="UP000002037"/>
    </source>
</evidence>
<dbReference type="GeneID" id="8296013"/>
<dbReference type="PANTHER" id="PTHR34062:SF1">
    <property type="entry name" value="NADH-UBIQUINONE OXIDOREDUCTASE 21KDA SUBUNIT N-TERMINAL DOMAIN-CONTAINING PROTEIN"/>
    <property type="match status" value="1"/>
</dbReference>
<feature type="domain" description="NADH-ubiquinone oxidoreductase 21kDa subunit N-terminal" evidence="1">
    <location>
        <begin position="51"/>
        <end position="140"/>
    </location>
</feature>
<evidence type="ECO:0000313" key="3">
    <source>
        <dbReference type="EMBL" id="EER30499.1"/>
    </source>
</evidence>
<dbReference type="OrthoDB" id="196140at2759"/>
<dbReference type="eggNOG" id="ENOG502S1BF">
    <property type="taxonomic scope" value="Eukaryota"/>
</dbReference>
<dbReference type="EMBL" id="GG692404">
    <property type="protein sequence ID" value="EER30499.1"/>
    <property type="molecule type" value="Genomic_DNA"/>
</dbReference>
<dbReference type="AlphaFoldDB" id="C5MIK5"/>
<evidence type="ECO:0000259" key="1">
    <source>
        <dbReference type="Pfam" id="PF10785"/>
    </source>
</evidence>
<dbReference type="HOGENOM" id="CLU_087364_1_0_1"/>
<organism evidence="3 4">
    <name type="scientific">Candida tropicalis (strain ATCC MYA-3404 / T1)</name>
    <name type="common">Yeast</name>
    <dbReference type="NCBI Taxonomy" id="294747"/>
    <lineage>
        <taxon>Eukaryota</taxon>
        <taxon>Fungi</taxon>
        <taxon>Dikarya</taxon>
        <taxon>Ascomycota</taxon>
        <taxon>Saccharomycotina</taxon>
        <taxon>Pichiomycetes</taxon>
        <taxon>Debaryomycetaceae</taxon>
        <taxon>Candida/Lodderomyces clade</taxon>
        <taxon>Candida</taxon>
    </lineage>
</organism>
<dbReference type="STRING" id="294747.C5MIK5"/>
<dbReference type="Proteomes" id="UP000002037">
    <property type="component" value="Unassembled WGS sequence"/>
</dbReference>